<keyword evidence="1" id="KW-1133">Transmembrane helix</keyword>
<organism evidence="2">
    <name type="scientific">Neisseria leonii</name>
    <dbReference type="NCBI Taxonomy" id="2995413"/>
    <lineage>
        <taxon>Bacteria</taxon>
        <taxon>Pseudomonadati</taxon>
        <taxon>Pseudomonadota</taxon>
        <taxon>Betaproteobacteria</taxon>
        <taxon>Neisseriales</taxon>
        <taxon>Neisseriaceae</taxon>
        <taxon>Neisseria</taxon>
    </lineage>
</organism>
<gene>
    <name evidence="2" type="ORF">ORY91_000129</name>
    <name evidence="3" type="ORF">V9W64_00015</name>
</gene>
<dbReference type="EMBL" id="JAPQFL010000001">
    <property type="protein sequence ID" value="MDD9326761.1"/>
    <property type="molecule type" value="Genomic_DNA"/>
</dbReference>
<dbReference type="RefSeq" id="WP_274584109.1">
    <property type="nucleotide sequence ID" value="NZ_CP146598.1"/>
</dbReference>
<evidence type="ECO:0000313" key="4">
    <source>
        <dbReference type="Proteomes" id="UP001149607"/>
    </source>
</evidence>
<feature type="transmembrane region" description="Helical" evidence="1">
    <location>
        <begin position="41"/>
        <end position="63"/>
    </location>
</feature>
<accession>A0A9X4E2I0</accession>
<evidence type="ECO:0000313" key="2">
    <source>
        <dbReference type="EMBL" id="MDD9326761.1"/>
    </source>
</evidence>
<dbReference type="Proteomes" id="UP001149607">
    <property type="component" value="Chromosome"/>
</dbReference>
<dbReference type="EMBL" id="CP146598">
    <property type="protein sequence ID" value="WWY03183.1"/>
    <property type="molecule type" value="Genomic_DNA"/>
</dbReference>
<name>A0A9X4E2I0_9NEIS</name>
<reference evidence="2" key="1">
    <citation type="submission" date="2022-10" db="EMBL/GenBank/DDBJ databases">
        <authorList>
            <person name="Boutroux M."/>
        </authorList>
    </citation>
    <scope>NUCLEOTIDE SEQUENCE</scope>
    <source>
        <strain evidence="2">51.81</strain>
    </source>
</reference>
<keyword evidence="4" id="KW-1185">Reference proteome</keyword>
<protein>
    <submittedName>
        <fullName evidence="2">Uncharacterized protein</fullName>
    </submittedName>
</protein>
<proteinExistence type="predicted"/>
<evidence type="ECO:0000256" key="1">
    <source>
        <dbReference type="SAM" id="Phobius"/>
    </source>
</evidence>
<reference evidence="3" key="2">
    <citation type="submission" date="2024-02" db="EMBL/GenBank/DDBJ databases">
        <title>Neisseria leonii sp. nov.</title>
        <authorList>
            <person name="Boutroux M."/>
            <person name="Favre-Rochex S."/>
            <person name="Gorgette O."/>
            <person name="Touak G."/>
            <person name="Muhle E."/>
            <person name="Chesneau O."/>
            <person name="Clermont D."/>
            <person name="Rahi P."/>
        </authorList>
    </citation>
    <scope>NUCLEOTIDE SEQUENCE</scope>
    <source>
        <strain evidence="3">51.81</strain>
    </source>
</reference>
<feature type="transmembrane region" description="Helical" evidence="1">
    <location>
        <begin position="6"/>
        <end position="29"/>
    </location>
</feature>
<dbReference type="AlphaFoldDB" id="A0A9X4E2I0"/>
<sequence>MILNVHIVMLVAAGLPSAVLAYLMICRLNARKWKPNTPEPWAYLFMLGGALWTFYSIAGTFVFPTLGKLLMDLGACAFFGWNSWRISLFKRRRKQDK</sequence>
<keyword evidence="1" id="KW-0812">Transmembrane</keyword>
<keyword evidence="1" id="KW-0472">Membrane</keyword>
<evidence type="ECO:0000313" key="3">
    <source>
        <dbReference type="EMBL" id="WWY03183.1"/>
    </source>
</evidence>